<name>A0A239NWB7_9ACTN</name>
<reference evidence="2 3" key="1">
    <citation type="submission" date="2017-06" db="EMBL/GenBank/DDBJ databases">
        <authorList>
            <person name="Kim H.J."/>
            <person name="Triplett B.A."/>
        </authorList>
    </citation>
    <scope>NUCLEOTIDE SEQUENCE [LARGE SCALE GENOMIC DNA]</scope>
    <source>
        <strain evidence="2 3">CGMCC 4.1858</strain>
    </source>
</reference>
<feature type="region of interest" description="Disordered" evidence="1">
    <location>
        <begin position="169"/>
        <end position="204"/>
    </location>
</feature>
<dbReference type="RefSeq" id="WP_089229225.1">
    <property type="nucleotide sequence ID" value="NZ_FZOF01000049.1"/>
</dbReference>
<gene>
    <name evidence="2" type="ORF">SAMN05216252_1499</name>
</gene>
<dbReference type="OrthoDB" id="4321441at2"/>
<dbReference type="EMBL" id="FZOF01000049">
    <property type="protein sequence ID" value="SNT58409.1"/>
    <property type="molecule type" value="Genomic_DNA"/>
</dbReference>
<proteinExistence type="predicted"/>
<accession>A0A239NWB7</accession>
<dbReference type="Proteomes" id="UP000198280">
    <property type="component" value="Unassembled WGS sequence"/>
</dbReference>
<dbReference type="AlphaFoldDB" id="A0A239NWB7"/>
<evidence type="ECO:0000256" key="1">
    <source>
        <dbReference type="SAM" id="MobiDB-lite"/>
    </source>
</evidence>
<feature type="compositionally biased region" description="Basic residues" evidence="1">
    <location>
        <begin position="179"/>
        <end position="197"/>
    </location>
</feature>
<organism evidence="2 3">
    <name type="scientific">Actinacidiphila glaucinigra</name>
    <dbReference type="NCBI Taxonomy" id="235986"/>
    <lineage>
        <taxon>Bacteria</taxon>
        <taxon>Bacillati</taxon>
        <taxon>Actinomycetota</taxon>
        <taxon>Actinomycetes</taxon>
        <taxon>Kitasatosporales</taxon>
        <taxon>Streptomycetaceae</taxon>
        <taxon>Actinacidiphila</taxon>
    </lineage>
</organism>
<evidence type="ECO:0000313" key="2">
    <source>
        <dbReference type="EMBL" id="SNT58409.1"/>
    </source>
</evidence>
<protein>
    <submittedName>
        <fullName evidence="2">Uncharacterized protein</fullName>
    </submittedName>
</protein>
<keyword evidence="3" id="KW-1185">Reference proteome</keyword>
<evidence type="ECO:0000313" key="3">
    <source>
        <dbReference type="Proteomes" id="UP000198280"/>
    </source>
</evidence>
<sequence length="281" mass="30858">MREPRRLDDLLADAEVLIDRAGDEELAASRRRIEAEFAASRHTAGLAGGAPPPRPAQASLAAFLDRRARRGAAPHEQAARDLRELSALVITGAHAVDHIAQLATSRQINPDGALTFACLLHLADREDGAEFLWQFSAGAGKTASAACLYLLHLKRGDVRDAHHWAGQALALESQEAKPQRKRKNRSKDRISTRRRHRDTPAARIPNAVPDDVMLLHTLHALQPPQGVQEMSVEAFHLRTGALSYSLTQAVQRLHSENDPELGAITWPDQHLAEQLQRALPA</sequence>